<dbReference type="SMART" id="SM00881">
    <property type="entry name" value="CoA_binding"/>
    <property type="match status" value="1"/>
</dbReference>
<protein>
    <submittedName>
        <fullName evidence="2">CoA-binding protein</fullName>
    </submittedName>
</protein>
<dbReference type="SUPFAM" id="SSF51735">
    <property type="entry name" value="NAD(P)-binding Rossmann-fold domains"/>
    <property type="match status" value="1"/>
</dbReference>
<gene>
    <name evidence="2" type="ORF">AMOR_02460</name>
</gene>
<dbReference type="RefSeq" id="WP_248357642.1">
    <property type="nucleotide sequence ID" value="NZ_AP025591.1"/>
</dbReference>
<dbReference type="PANTHER" id="PTHR33303">
    <property type="entry name" value="CYTOPLASMIC PROTEIN-RELATED"/>
    <property type="match status" value="1"/>
</dbReference>
<accession>A0ABM7WP68</accession>
<reference evidence="3" key="1">
    <citation type="journal article" date="2022" name="Int. J. Syst. Evol. Microbiol.">
        <title>Anaeromyxobacter oryzae sp. nov., Anaeromyxobacter diazotrophicus sp. nov. and Anaeromyxobacter paludicola sp. nov., isolated from paddy soils.</title>
        <authorList>
            <person name="Itoh H."/>
            <person name="Xu Z."/>
            <person name="Mise K."/>
            <person name="Masuda Y."/>
            <person name="Ushijima N."/>
            <person name="Hayakawa C."/>
            <person name="Shiratori Y."/>
            <person name="Senoo K."/>
        </authorList>
    </citation>
    <scope>NUCLEOTIDE SEQUENCE [LARGE SCALE GENOMIC DNA]</scope>
    <source>
        <strain evidence="3">Red232</strain>
    </source>
</reference>
<dbReference type="Proteomes" id="UP001162891">
    <property type="component" value="Chromosome"/>
</dbReference>
<evidence type="ECO:0000313" key="2">
    <source>
        <dbReference type="EMBL" id="BDG01250.1"/>
    </source>
</evidence>
<feature type="domain" description="CoA-binding" evidence="1">
    <location>
        <begin position="12"/>
        <end position="105"/>
    </location>
</feature>
<keyword evidence="3" id="KW-1185">Reference proteome</keyword>
<dbReference type="Gene3D" id="3.40.50.720">
    <property type="entry name" value="NAD(P)-binding Rossmann-like Domain"/>
    <property type="match status" value="1"/>
</dbReference>
<name>A0ABM7WP68_9BACT</name>
<dbReference type="Pfam" id="PF13380">
    <property type="entry name" value="CoA_binding_2"/>
    <property type="match status" value="1"/>
</dbReference>
<organism evidence="2 3">
    <name type="scientific">Anaeromyxobacter oryzae</name>
    <dbReference type="NCBI Taxonomy" id="2918170"/>
    <lineage>
        <taxon>Bacteria</taxon>
        <taxon>Pseudomonadati</taxon>
        <taxon>Myxococcota</taxon>
        <taxon>Myxococcia</taxon>
        <taxon>Myxococcales</taxon>
        <taxon>Cystobacterineae</taxon>
        <taxon>Anaeromyxobacteraceae</taxon>
        <taxon>Anaeromyxobacter</taxon>
    </lineage>
</organism>
<sequence>MTATRLDAGREFLARRRFALVGASREEKSFSRHVLRELIRKGYDVVPVNPALAEVEGRRCFPRVQDVVPPVDAALLMTPPARTADAVRDCVAAGVRRVWMHRGGGPGAASPEAIALCEAAGIAPIVDLCPFMALPGAGWFHRLHGRFRGVHRESRRAIGA</sequence>
<dbReference type="EMBL" id="AP025591">
    <property type="protein sequence ID" value="BDG01250.1"/>
    <property type="molecule type" value="Genomic_DNA"/>
</dbReference>
<dbReference type="InterPro" id="IPR003781">
    <property type="entry name" value="CoA-bd"/>
</dbReference>
<evidence type="ECO:0000313" key="3">
    <source>
        <dbReference type="Proteomes" id="UP001162891"/>
    </source>
</evidence>
<dbReference type="InterPro" id="IPR036291">
    <property type="entry name" value="NAD(P)-bd_dom_sf"/>
</dbReference>
<evidence type="ECO:0000259" key="1">
    <source>
        <dbReference type="SMART" id="SM00881"/>
    </source>
</evidence>
<proteinExistence type="predicted"/>
<dbReference type="PANTHER" id="PTHR33303:SF2">
    <property type="entry name" value="COA-BINDING DOMAIN-CONTAINING PROTEIN"/>
    <property type="match status" value="1"/>
</dbReference>